<accession>A0A4Y2USM9</accession>
<comment type="caution">
    <text evidence="1">The sequence shown here is derived from an EMBL/GenBank/DDBJ whole genome shotgun (WGS) entry which is preliminary data.</text>
</comment>
<dbReference type="AlphaFoldDB" id="A0A4Y2USM9"/>
<organism evidence="1 2">
    <name type="scientific">Araneus ventricosus</name>
    <name type="common">Orbweaver spider</name>
    <name type="synonym">Epeira ventricosa</name>
    <dbReference type="NCBI Taxonomy" id="182803"/>
    <lineage>
        <taxon>Eukaryota</taxon>
        <taxon>Metazoa</taxon>
        <taxon>Ecdysozoa</taxon>
        <taxon>Arthropoda</taxon>
        <taxon>Chelicerata</taxon>
        <taxon>Arachnida</taxon>
        <taxon>Araneae</taxon>
        <taxon>Araneomorphae</taxon>
        <taxon>Entelegynae</taxon>
        <taxon>Araneoidea</taxon>
        <taxon>Araneidae</taxon>
        <taxon>Araneus</taxon>
    </lineage>
</organism>
<gene>
    <name evidence="1" type="ORF">AVEN_267605_1</name>
</gene>
<sequence>MYNLKDAFLLFKIDNPNIEIGLSKFCELRPSDVETAGCKDQNGASAHFKNRYSISLLFSNAIFCEWNFTASYDGKGLHDGIGAVLKHRVWKKVLQGQTIIKSVIEFFKVDAADIKIKCHFVEEKEILIELAAIEKGFESINELKGIQSCYCIKKAGSSSVNMFLNTGDDIPFKTKVCILESKVNGFSKISVTFIELEKYFSVYYDGN</sequence>
<keyword evidence="2" id="KW-1185">Reference proteome</keyword>
<dbReference type="OrthoDB" id="6510872at2759"/>
<protein>
    <submittedName>
        <fullName evidence="1">Uncharacterized protein</fullName>
    </submittedName>
</protein>
<reference evidence="1 2" key="1">
    <citation type="journal article" date="2019" name="Sci. Rep.">
        <title>Orb-weaving spider Araneus ventricosus genome elucidates the spidroin gene catalogue.</title>
        <authorList>
            <person name="Kono N."/>
            <person name="Nakamura H."/>
            <person name="Ohtoshi R."/>
            <person name="Moran D.A.P."/>
            <person name="Shinohara A."/>
            <person name="Yoshida Y."/>
            <person name="Fujiwara M."/>
            <person name="Mori M."/>
            <person name="Tomita M."/>
            <person name="Arakawa K."/>
        </authorList>
    </citation>
    <scope>NUCLEOTIDE SEQUENCE [LARGE SCALE GENOMIC DNA]</scope>
</reference>
<name>A0A4Y2USM9_ARAVE</name>
<dbReference type="PANTHER" id="PTHR46601">
    <property type="entry name" value="ULP_PROTEASE DOMAIN-CONTAINING PROTEIN"/>
    <property type="match status" value="1"/>
</dbReference>
<proteinExistence type="predicted"/>
<evidence type="ECO:0000313" key="2">
    <source>
        <dbReference type="Proteomes" id="UP000499080"/>
    </source>
</evidence>
<dbReference type="EMBL" id="BGPR01039747">
    <property type="protein sequence ID" value="GBO15773.1"/>
    <property type="molecule type" value="Genomic_DNA"/>
</dbReference>
<dbReference type="Proteomes" id="UP000499080">
    <property type="component" value="Unassembled WGS sequence"/>
</dbReference>
<dbReference type="PANTHER" id="PTHR46601:SF2">
    <property type="entry name" value="UBIQUITIN-LIKE PROTEASE FAMILY PROFILE DOMAIN-CONTAINING PROTEIN"/>
    <property type="match status" value="1"/>
</dbReference>
<evidence type="ECO:0000313" key="1">
    <source>
        <dbReference type="EMBL" id="GBO15773.1"/>
    </source>
</evidence>